<gene>
    <name evidence="1" type="ORF">HOV93_08120</name>
</gene>
<dbReference type="EMBL" id="JABRWO010000002">
    <property type="protein sequence ID" value="MBA2113662.1"/>
    <property type="molecule type" value="Genomic_DNA"/>
</dbReference>
<reference evidence="1 2" key="1">
    <citation type="submission" date="2020-05" db="EMBL/GenBank/DDBJ databases">
        <title>Bremerella alba sp. nov., a novel planctomycete isolated from the surface of the macroalga Fucus spiralis.</title>
        <authorList>
            <person name="Godinho O."/>
            <person name="Botelho R."/>
            <person name="Albuquerque L."/>
            <person name="Wiegand S."/>
            <person name="Da Costa M.S."/>
            <person name="Lobo-Da-Cunha A."/>
            <person name="Jogler C."/>
            <person name="Lage O.M."/>
        </authorList>
    </citation>
    <scope>NUCLEOTIDE SEQUENCE [LARGE SCALE GENOMIC DNA]</scope>
    <source>
        <strain evidence="1 2">FF15</strain>
    </source>
</reference>
<sequence length="165" mass="18476">MPKTLYAVTAIKNGLPVGAFVIADNPDDCVSRVSRRLGTKDRITHLIPLCEATLGTMKRNQLLKYVNEDGKIEFLADAILEIIDSLQENIATLQLALAVHVGTLTEKLKLQRFKFSATDRDGVVQFHETYAPNFGAAMRAADELCLKEYGSRPYFFQRIPDESEE</sequence>
<proteinExistence type="predicted"/>
<dbReference type="AlphaFoldDB" id="A0A7V9A5V6"/>
<dbReference type="Proteomes" id="UP000551616">
    <property type="component" value="Unassembled WGS sequence"/>
</dbReference>
<organism evidence="1 2">
    <name type="scientific">Bremerella alba</name>
    <dbReference type="NCBI Taxonomy" id="980252"/>
    <lineage>
        <taxon>Bacteria</taxon>
        <taxon>Pseudomonadati</taxon>
        <taxon>Planctomycetota</taxon>
        <taxon>Planctomycetia</taxon>
        <taxon>Pirellulales</taxon>
        <taxon>Pirellulaceae</taxon>
        <taxon>Bremerella</taxon>
    </lineage>
</organism>
<dbReference type="RefSeq" id="WP_207395156.1">
    <property type="nucleotide sequence ID" value="NZ_JABRWO010000002.1"/>
</dbReference>
<accession>A0A7V9A5V6</accession>
<protein>
    <submittedName>
        <fullName evidence="1">Uncharacterized protein</fullName>
    </submittedName>
</protein>
<evidence type="ECO:0000313" key="2">
    <source>
        <dbReference type="Proteomes" id="UP000551616"/>
    </source>
</evidence>
<keyword evidence="2" id="KW-1185">Reference proteome</keyword>
<name>A0A7V9A5V6_9BACT</name>
<evidence type="ECO:0000313" key="1">
    <source>
        <dbReference type="EMBL" id="MBA2113662.1"/>
    </source>
</evidence>
<comment type="caution">
    <text evidence="1">The sequence shown here is derived from an EMBL/GenBank/DDBJ whole genome shotgun (WGS) entry which is preliminary data.</text>
</comment>